<reference evidence="2 3" key="1">
    <citation type="submission" date="2024-09" db="EMBL/GenBank/DDBJ databases">
        <authorList>
            <person name="Sun Q."/>
            <person name="Mori K."/>
        </authorList>
    </citation>
    <scope>NUCLEOTIDE SEQUENCE [LARGE SCALE GENOMIC DNA]</scope>
    <source>
        <strain evidence="2 3">NCAIM B.02336</strain>
    </source>
</reference>
<name>A0ABV6PMM2_9BURK</name>
<feature type="transmembrane region" description="Helical" evidence="1">
    <location>
        <begin position="12"/>
        <end position="33"/>
    </location>
</feature>
<sequence>MSGKPRGCLTRLVLGLLVLALVAGAGLIGLVWITDPWIYRVGGKQRLLPIWSGTGVADGPAGRYQVYVSFYPAHYGHASLPGVSVKGTGVICAPDGTRYPAQVRGGARGRIWSQMDGHAFWLEVYDRPVLWQTSSRHDWRPSLRFDGTWSGPELRMSDDGSLRNAFRADGSLNPRPAGTPDKKSAVPITFVETGRWLAPDCPPPQR</sequence>
<comment type="caution">
    <text evidence="2">The sequence shown here is derived from an EMBL/GenBank/DDBJ whole genome shotgun (WGS) entry which is preliminary data.</text>
</comment>
<dbReference type="RefSeq" id="WP_377478693.1">
    <property type="nucleotide sequence ID" value="NZ_JBHLTN010000002.1"/>
</dbReference>
<evidence type="ECO:0000313" key="3">
    <source>
        <dbReference type="Proteomes" id="UP001589834"/>
    </source>
</evidence>
<evidence type="ECO:0000256" key="1">
    <source>
        <dbReference type="SAM" id="Phobius"/>
    </source>
</evidence>
<evidence type="ECO:0000313" key="2">
    <source>
        <dbReference type="EMBL" id="MFC0591071.1"/>
    </source>
</evidence>
<proteinExistence type="predicted"/>
<organism evidence="2 3">
    <name type="scientific">Ottowia pentelensis</name>
    <dbReference type="NCBI Taxonomy" id="511108"/>
    <lineage>
        <taxon>Bacteria</taxon>
        <taxon>Pseudomonadati</taxon>
        <taxon>Pseudomonadota</taxon>
        <taxon>Betaproteobacteria</taxon>
        <taxon>Burkholderiales</taxon>
        <taxon>Comamonadaceae</taxon>
        <taxon>Ottowia</taxon>
    </lineage>
</organism>
<dbReference type="EMBL" id="JBHLTN010000002">
    <property type="protein sequence ID" value="MFC0591071.1"/>
    <property type="molecule type" value="Genomic_DNA"/>
</dbReference>
<gene>
    <name evidence="2" type="ORF">ACFFGG_00735</name>
</gene>
<keyword evidence="1" id="KW-0472">Membrane</keyword>
<protein>
    <submittedName>
        <fullName evidence="2">Uncharacterized protein</fullName>
    </submittedName>
</protein>
<keyword evidence="1" id="KW-0812">Transmembrane</keyword>
<accession>A0ABV6PMM2</accession>
<keyword evidence="1" id="KW-1133">Transmembrane helix</keyword>
<dbReference type="Proteomes" id="UP001589834">
    <property type="component" value="Unassembled WGS sequence"/>
</dbReference>
<keyword evidence="3" id="KW-1185">Reference proteome</keyword>